<dbReference type="RefSeq" id="XP_009030199.1">
    <property type="nucleotide sequence ID" value="XM_009031951.1"/>
</dbReference>
<keyword evidence="1 2" id="KW-1015">Disulfide bond</keyword>
<dbReference type="EMBL" id="AMQM01002024">
    <property type="status" value="NOT_ANNOTATED_CDS"/>
    <property type="molecule type" value="Genomic_DNA"/>
</dbReference>
<evidence type="ECO:0008006" key="8">
    <source>
        <dbReference type="Google" id="ProtNLM"/>
    </source>
</evidence>
<gene>
    <name evidence="6" type="primary">20200971</name>
    <name evidence="5" type="ORF">HELRODRAFT_165341</name>
</gene>
<reference evidence="6" key="3">
    <citation type="submission" date="2015-06" db="UniProtKB">
        <authorList>
            <consortium name="EnsemblMetazoa"/>
        </authorList>
    </citation>
    <scope>IDENTIFICATION</scope>
</reference>
<comment type="caution">
    <text evidence="2">Lacks conserved residue(s) required for the propagation of feature annotation.</text>
</comment>
<protein>
    <recommendedName>
        <fullName evidence="8">EGF-like domain-containing protein</fullName>
    </recommendedName>
</protein>
<dbReference type="CDD" id="cd00110">
    <property type="entry name" value="LamG"/>
    <property type="match status" value="1"/>
</dbReference>
<dbReference type="HOGENOM" id="CLU_1742553_0_0_1"/>
<evidence type="ECO:0000313" key="5">
    <source>
        <dbReference type="EMBL" id="ESN91327.1"/>
    </source>
</evidence>
<evidence type="ECO:0000256" key="1">
    <source>
        <dbReference type="ARBA" id="ARBA00023157"/>
    </source>
</evidence>
<feature type="domain" description="Laminin G" evidence="3">
    <location>
        <begin position="1"/>
        <end position="103"/>
    </location>
</feature>
<evidence type="ECO:0000313" key="6">
    <source>
        <dbReference type="EnsemblMetazoa" id="HelroP165341"/>
    </source>
</evidence>
<dbReference type="InterPro" id="IPR000742">
    <property type="entry name" value="EGF"/>
</dbReference>
<dbReference type="KEGG" id="hro:HELRODRAFT_165341"/>
<dbReference type="InParanoid" id="T1EWM1"/>
<dbReference type="PROSITE" id="PS50026">
    <property type="entry name" value="EGF_3"/>
    <property type="match status" value="1"/>
</dbReference>
<sequence>MNSWYRVSVSKLQTVLMMKINNQLPYNKREPSTLQLINSIKTIYLGFPPYLSSRRKRIGLGSGSIQGCIKSFSMNSSRLFVDYKLHDERGATDIKERHLIDVCKQSACSKFPCEHAGQCNDINDGLSFRCVCKAGYSVLISAIQEFYSST</sequence>
<accession>T1EWM1</accession>
<dbReference type="InterPro" id="IPR013320">
    <property type="entry name" value="ConA-like_dom_sf"/>
</dbReference>
<dbReference type="Gene3D" id="2.10.25.10">
    <property type="entry name" value="Laminin"/>
    <property type="match status" value="1"/>
</dbReference>
<dbReference type="Gene3D" id="2.60.120.200">
    <property type="match status" value="1"/>
</dbReference>
<evidence type="ECO:0000256" key="2">
    <source>
        <dbReference type="PROSITE-ProRule" id="PRU00076"/>
    </source>
</evidence>
<organism evidence="6 7">
    <name type="scientific">Helobdella robusta</name>
    <name type="common">Californian leech</name>
    <dbReference type="NCBI Taxonomy" id="6412"/>
    <lineage>
        <taxon>Eukaryota</taxon>
        <taxon>Metazoa</taxon>
        <taxon>Spiralia</taxon>
        <taxon>Lophotrochozoa</taxon>
        <taxon>Annelida</taxon>
        <taxon>Clitellata</taxon>
        <taxon>Hirudinea</taxon>
        <taxon>Rhynchobdellida</taxon>
        <taxon>Glossiphoniidae</taxon>
        <taxon>Helobdella</taxon>
    </lineage>
</organism>
<dbReference type="CTD" id="20200971"/>
<name>T1EWM1_HELRO</name>
<dbReference type="InterPro" id="IPR001791">
    <property type="entry name" value="Laminin_G"/>
</dbReference>
<keyword evidence="2" id="KW-0245">EGF-like domain</keyword>
<evidence type="ECO:0000313" key="7">
    <source>
        <dbReference type="Proteomes" id="UP000015101"/>
    </source>
</evidence>
<dbReference type="CDD" id="cd00053">
    <property type="entry name" value="EGF"/>
    <property type="match status" value="1"/>
</dbReference>
<evidence type="ECO:0000259" key="3">
    <source>
        <dbReference type="PROSITE" id="PS50025"/>
    </source>
</evidence>
<reference evidence="7" key="1">
    <citation type="submission" date="2012-12" db="EMBL/GenBank/DDBJ databases">
        <authorList>
            <person name="Hellsten U."/>
            <person name="Grimwood J."/>
            <person name="Chapman J.A."/>
            <person name="Shapiro H."/>
            <person name="Aerts A."/>
            <person name="Otillar R.P."/>
            <person name="Terry A.Y."/>
            <person name="Boore J.L."/>
            <person name="Simakov O."/>
            <person name="Marletaz F."/>
            <person name="Cho S.-J."/>
            <person name="Edsinger-Gonzales E."/>
            <person name="Havlak P."/>
            <person name="Kuo D.-H."/>
            <person name="Larsson T."/>
            <person name="Lv J."/>
            <person name="Arendt D."/>
            <person name="Savage R."/>
            <person name="Osoegawa K."/>
            <person name="de Jong P."/>
            <person name="Lindberg D.R."/>
            <person name="Seaver E.C."/>
            <person name="Weisblat D.A."/>
            <person name="Putnam N.H."/>
            <person name="Grigoriev I.V."/>
            <person name="Rokhsar D.S."/>
        </authorList>
    </citation>
    <scope>NUCLEOTIDE SEQUENCE</scope>
</reference>
<dbReference type="SUPFAM" id="SSF49899">
    <property type="entry name" value="Concanavalin A-like lectins/glucanases"/>
    <property type="match status" value="1"/>
</dbReference>
<dbReference type="EnsemblMetazoa" id="HelroT165341">
    <property type="protein sequence ID" value="HelroP165341"/>
    <property type="gene ID" value="HelroG165341"/>
</dbReference>
<feature type="domain" description="EGF-like" evidence="4">
    <location>
        <begin position="104"/>
        <end position="142"/>
    </location>
</feature>
<reference evidence="5 7" key="2">
    <citation type="journal article" date="2013" name="Nature">
        <title>Insights into bilaterian evolution from three spiralian genomes.</title>
        <authorList>
            <person name="Simakov O."/>
            <person name="Marletaz F."/>
            <person name="Cho S.J."/>
            <person name="Edsinger-Gonzales E."/>
            <person name="Havlak P."/>
            <person name="Hellsten U."/>
            <person name="Kuo D.H."/>
            <person name="Larsson T."/>
            <person name="Lv J."/>
            <person name="Arendt D."/>
            <person name="Savage R."/>
            <person name="Osoegawa K."/>
            <person name="de Jong P."/>
            <person name="Grimwood J."/>
            <person name="Chapman J.A."/>
            <person name="Shapiro H."/>
            <person name="Aerts A."/>
            <person name="Otillar R.P."/>
            <person name="Terry A.Y."/>
            <person name="Boore J.L."/>
            <person name="Grigoriev I.V."/>
            <person name="Lindberg D.R."/>
            <person name="Seaver E.C."/>
            <person name="Weisblat D.A."/>
            <person name="Putnam N.H."/>
            <person name="Rokhsar D.S."/>
        </authorList>
    </citation>
    <scope>NUCLEOTIDE SEQUENCE</scope>
</reference>
<dbReference type="Pfam" id="PF00054">
    <property type="entry name" value="Laminin_G_1"/>
    <property type="match status" value="1"/>
</dbReference>
<evidence type="ECO:0000259" key="4">
    <source>
        <dbReference type="PROSITE" id="PS50026"/>
    </source>
</evidence>
<dbReference type="EMBL" id="KB097700">
    <property type="protein sequence ID" value="ESN91327.1"/>
    <property type="molecule type" value="Genomic_DNA"/>
</dbReference>
<feature type="disulfide bond" evidence="2">
    <location>
        <begin position="113"/>
        <end position="130"/>
    </location>
</feature>
<proteinExistence type="predicted"/>
<dbReference type="GeneID" id="20200971"/>
<keyword evidence="7" id="KW-1185">Reference proteome</keyword>
<dbReference type="PROSITE" id="PS50025">
    <property type="entry name" value="LAM_G_DOMAIN"/>
    <property type="match status" value="1"/>
</dbReference>
<dbReference type="Proteomes" id="UP000015101">
    <property type="component" value="Unassembled WGS sequence"/>
</dbReference>
<dbReference type="AlphaFoldDB" id="T1EWM1"/>